<accession>A0ABR2Z3C0</accession>
<organism evidence="3 4">
    <name type="scientific">Coccomyxa subellipsoidea</name>
    <dbReference type="NCBI Taxonomy" id="248742"/>
    <lineage>
        <taxon>Eukaryota</taxon>
        <taxon>Viridiplantae</taxon>
        <taxon>Chlorophyta</taxon>
        <taxon>core chlorophytes</taxon>
        <taxon>Trebouxiophyceae</taxon>
        <taxon>Trebouxiophyceae incertae sedis</taxon>
        <taxon>Coccomyxaceae</taxon>
        <taxon>Coccomyxa</taxon>
    </lineage>
</organism>
<feature type="domain" description="HD" evidence="2">
    <location>
        <begin position="96"/>
        <end position="234"/>
    </location>
</feature>
<name>A0ABR2Z3C0_9CHLO</name>
<dbReference type="PROSITE" id="PS51831">
    <property type="entry name" value="HD"/>
    <property type="match status" value="1"/>
</dbReference>
<dbReference type="EMBL" id="JALJOT010000001">
    <property type="protein sequence ID" value="KAK9918697.1"/>
    <property type="molecule type" value="Genomic_DNA"/>
</dbReference>
<dbReference type="Pfam" id="PF01966">
    <property type="entry name" value="HD"/>
    <property type="match status" value="1"/>
</dbReference>
<gene>
    <name evidence="3" type="ORF">WJX75_006087</name>
</gene>
<dbReference type="InterPro" id="IPR006674">
    <property type="entry name" value="HD_domain"/>
</dbReference>
<dbReference type="SMART" id="SM00471">
    <property type="entry name" value="HDc"/>
    <property type="match status" value="1"/>
</dbReference>
<dbReference type="CDD" id="cd00077">
    <property type="entry name" value="HDc"/>
    <property type="match status" value="1"/>
</dbReference>
<evidence type="ECO:0000313" key="4">
    <source>
        <dbReference type="Proteomes" id="UP001491310"/>
    </source>
</evidence>
<evidence type="ECO:0000259" key="2">
    <source>
        <dbReference type="PROSITE" id="PS51831"/>
    </source>
</evidence>
<sequence>MEEDADFTQVTMSQRMTDKPSSSLQPHHYYNAPSGKKRADFGSQPHGKLFNDPVHNHFRLDPVSMKIVDTPQFQRLADLKQLGCTYYVFRGASHARLEHSLGVGHLAYTLADSIYKMQREELDISRSDVKCAEIAGLVHDLGHGPYSHVFDRVMNKMGTHWVHEQMSVNILDDILADNVHDISEADLSEDEIKHVKAMITSEKGGQPPPKGKRWLYEIVANNRNGLDVDKYDYLQRDALYCNVKTSVDINRIMTLAKVLDDEICYKYTEFQNVYEVFATRARMFRSVYLHKKARAVEHMIVDALLAAEPTLRLAERTEDPREFVRLDDSIIKVIENWGVARPGFGALAMDADEDGETSITNAQAILQRLRRRDLYKFVDEFIVPREELDADSWKEPSAQDIVSHSSDSSVKLDPDNIIIDVAKVDLTKGSQNPMDSVSFFHHAESTEKVSLKANQISTMFPLSNLEKHCRIYSRDSSPAVVGATQEAFRRWLEQRFGDRVQLCTPARRLRNELPPMTRLEGNPRKRSLDGAFIQSLNR</sequence>
<dbReference type="Gene3D" id="3.30.70.2760">
    <property type="match status" value="1"/>
</dbReference>
<feature type="region of interest" description="Disordered" evidence="1">
    <location>
        <begin position="1"/>
        <end position="42"/>
    </location>
</feature>
<dbReference type="InterPro" id="IPR003607">
    <property type="entry name" value="HD/PDEase_dom"/>
</dbReference>
<reference evidence="3 4" key="1">
    <citation type="journal article" date="2024" name="Nat. Commun.">
        <title>Phylogenomics reveals the evolutionary origins of lichenization in chlorophyte algae.</title>
        <authorList>
            <person name="Puginier C."/>
            <person name="Libourel C."/>
            <person name="Otte J."/>
            <person name="Skaloud P."/>
            <person name="Haon M."/>
            <person name="Grisel S."/>
            <person name="Petersen M."/>
            <person name="Berrin J.G."/>
            <person name="Delaux P.M."/>
            <person name="Dal Grande F."/>
            <person name="Keller J."/>
        </authorList>
    </citation>
    <scope>NUCLEOTIDE SEQUENCE [LARGE SCALE GENOMIC DNA]</scope>
    <source>
        <strain evidence="3 4">SAG 216-7</strain>
    </source>
</reference>
<dbReference type="InterPro" id="IPR050135">
    <property type="entry name" value="dGTPase-like"/>
</dbReference>
<dbReference type="PANTHER" id="PTHR11373:SF4">
    <property type="entry name" value="DEOXYNUCLEOSIDE TRIPHOSPHATE TRIPHOSPHOHYDROLASE SAMHD1"/>
    <property type="match status" value="1"/>
</dbReference>
<dbReference type="Gene3D" id="1.10.3210.10">
    <property type="entry name" value="Hypothetical protein af1432"/>
    <property type="match status" value="1"/>
</dbReference>
<dbReference type="PANTHER" id="PTHR11373">
    <property type="entry name" value="DEOXYNUCLEOSIDE TRIPHOSPHATE TRIPHOSPHOHYDROLASE"/>
    <property type="match status" value="1"/>
</dbReference>
<dbReference type="SUPFAM" id="SSF109604">
    <property type="entry name" value="HD-domain/PDEase-like"/>
    <property type="match status" value="1"/>
</dbReference>
<dbReference type="Proteomes" id="UP001491310">
    <property type="component" value="Unassembled WGS sequence"/>
</dbReference>
<feature type="compositionally biased region" description="Polar residues" evidence="1">
    <location>
        <begin position="8"/>
        <end position="25"/>
    </location>
</feature>
<protein>
    <recommendedName>
        <fullName evidence="2">HD domain-containing protein</fullName>
    </recommendedName>
</protein>
<proteinExistence type="predicted"/>
<evidence type="ECO:0000256" key="1">
    <source>
        <dbReference type="SAM" id="MobiDB-lite"/>
    </source>
</evidence>
<keyword evidence="4" id="KW-1185">Reference proteome</keyword>
<evidence type="ECO:0000313" key="3">
    <source>
        <dbReference type="EMBL" id="KAK9918697.1"/>
    </source>
</evidence>
<comment type="caution">
    <text evidence="3">The sequence shown here is derived from an EMBL/GenBank/DDBJ whole genome shotgun (WGS) entry which is preliminary data.</text>
</comment>